<dbReference type="Proteomes" id="UP000095280">
    <property type="component" value="Unplaced"/>
</dbReference>
<dbReference type="InterPro" id="IPR003593">
    <property type="entry name" value="AAA+_ATPase"/>
</dbReference>
<dbReference type="Pfam" id="PF17862">
    <property type="entry name" value="AAA_lid_3"/>
    <property type="match status" value="1"/>
</dbReference>
<keyword evidence="5" id="KW-0479">Metal-binding</keyword>
<dbReference type="InterPro" id="IPR000642">
    <property type="entry name" value="Peptidase_M41"/>
</dbReference>
<dbReference type="Gene3D" id="3.40.50.300">
    <property type="entry name" value="P-loop containing nucleotide triphosphate hydrolases"/>
    <property type="match status" value="1"/>
</dbReference>
<evidence type="ECO:0000256" key="10">
    <source>
        <dbReference type="ARBA" id="ARBA00023049"/>
    </source>
</evidence>
<organism evidence="14 15">
    <name type="scientific">Macrostomum lignano</name>
    <dbReference type="NCBI Taxonomy" id="282301"/>
    <lineage>
        <taxon>Eukaryota</taxon>
        <taxon>Metazoa</taxon>
        <taxon>Spiralia</taxon>
        <taxon>Lophotrochozoa</taxon>
        <taxon>Platyhelminthes</taxon>
        <taxon>Rhabditophora</taxon>
        <taxon>Macrostomorpha</taxon>
        <taxon>Macrostomida</taxon>
        <taxon>Macrostomidae</taxon>
        <taxon>Macrostomum</taxon>
    </lineage>
</organism>
<dbReference type="InterPro" id="IPR003959">
    <property type="entry name" value="ATPase_AAA_core"/>
</dbReference>
<evidence type="ECO:0000256" key="8">
    <source>
        <dbReference type="ARBA" id="ARBA00022833"/>
    </source>
</evidence>
<keyword evidence="6" id="KW-0547">Nucleotide-binding</keyword>
<comment type="similarity">
    <text evidence="2">In the C-terminal section; belongs to the peptidase M41 family.</text>
</comment>
<protein>
    <submittedName>
        <fullName evidence="15">AAA domain-containing protein</fullName>
    </submittedName>
</protein>
<dbReference type="InterPro" id="IPR050928">
    <property type="entry name" value="ATP-dep_Zn_Metalloprotease"/>
</dbReference>
<dbReference type="GO" id="GO:0004222">
    <property type="term" value="F:metalloendopeptidase activity"/>
    <property type="evidence" value="ECO:0007669"/>
    <property type="project" value="InterPro"/>
</dbReference>
<evidence type="ECO:0000256" key="12">
    <source>
        <dbReference type="SAM" id="SignalP"/>
    </source>
</evidence>
<dbReference type="WBParaSite" id="maker-uti_cns_0017264-snap-gene-0.3-mRNA-1">
    <property type="protein sequence ID" value="maker-uti_cns_0017264-snap-gene-0.3-mRNA-1"/>
    <property type="gene ID" value="maker-uti_cns_0017264-snap-gene-0.3"/>
</dbReference>
<dbReference type="PANTHER" id="PTHR43655">
    <property type="entry name" value="ATP-DEPENDENT PROTEASE"/>
    <property type="match status" value="1"/>
</dbReference>
<dbReference type="AlphaFoldDB" id="A0A1I8IV75"/>
<accession>A0A1I8IV75</accession>
<evidence type="ECO:0000256" key="6">
    <source>
        <dbReference type="ARBA" id="ARBA00022741"/>
    </source>
</evidence>
<comment type="similarity">
    <text evidence="3">In the N-terminal section; belongs to the AAA ATPase family.</text>
</comment>
<evidence type="ECO:0000256" key="2">
    <source>
        <dbReference type="ARBA" id="ARBA00010044"/>
    </source>
</evidence>
<dbReference type="InterPro" id="IPR037219">
    <property type="entry name" value="Peptidase_M41-like"/>
</dbReference>
<dbReference type="FunFam" id="1.10.8.60:FF:000019">
    <property type="entry name" value="AFG3-like AAA ATPase 2"/>
    <property type="match status" value="1"/>
</dbReference>
<evidence type="ECO:0000256" key="11">
    <source>
        <dbReference type="SAM" id="MobiDB-lite"/>
    </source>
</evidence>
<evidence type="ECO:0000256" key="5">
    <source>
        <dbReference type="ARBA" id="ARBA00022723"/>
    </source>
</evidence>
<dbReference type="GO" id="GO:0005524">
    <property type="term" value="F:ATP binding"/>
    <property type="evidence" value="ECO:0007669"/>
    <property type="project" value="UniProtKB-KW"/>
</dbReference>
<evidence type="ECO:0000313" key="15">
    <source>
        <dbReference type="WBParaSite" id="maker-uti_cns_0017264-snap-gene-0.3-mRNA-1"/>
    </source>
</evidence>
<dbReference type="GO" id="GO:0046872">
    <property type="term" value="F:metal ion binding"/>
    <property type="evidence" value="ECO:0007669"/>
    <property type="project" value="UniProtKB-KW"/>
</dbReference>
<evidence type="ECO:0000256" key="1">
    <source>
        <dbReference type="ARBA" id="ARBA00001947"/>
    </source>
</evidence>
<keyword evidence="8" id="KW-0862">Zinc</keyword>
<keyword evidence="9" id="KW-0067">ATP-binding</keyword>
<dbReference type="Pfam" id="PF01434">
    <property type="entry name" value="Peptidase_M41"/>
    <property type="match status" value="1"/>
</dbReference>
<evidence type="ECO:0000256" key="4">
    <source>
        <dbReference type="ARBA" id="ARBA00022670"/>
    </source>
</evidence>
<dbReference type="GO" id="GO:0034982">
    <property type="term" value="P:mitochondrial protein processing"/>
    <property type="evidence" value="ECO:0007669"/>
    <property type="project" value="TreeGrafter"/>
</dbReference>
<dbReference type="PANTHER" id="PTHR43655:SF8">
    <property type="entry name" value="PARAPLEGIN"/>
    <property type="match status" value="1"/>
</dbReference>
<evidence type="ECO:0000256" key="9">
    <source>
        <dbReference type="ARBA" id="ARBA00022840"/>
    </source>
</evidence>
<dbReference type="SUPFAM" id="SSF52540">
    <property type="entry name" value="P-loop containing nucleoside triphosphate hydrolases"/>
    <property type="match status" value="1"/>
</dbReference>
<evidence type="ECO:0000256" key="3">
    <source>
        <dbReference type="ARBA" id="ARBA00010550"/>
    </source>
</evidence>
<evidence type="ECO:0000259" key="13">
    <source>
        <dbReference type="SMART" id="SM00382"/>
    </source>
</evidence>
<keyword evidence="7" id="KW-0378">Hydrolase</keyword>
<dbReference type="FunFam" id="3.40.50.300:FF:002568">
    <property type="entry name" value="Cell division protein (FtsH)"/>
    <property type="match status" value="1"/>
</dbReference>
<dbReference type="GO" id="GO:0016887">
    <property type="term" value="F:ATP hydrolysis activity"/>
    <property type="evidence" value="ECO:0007669"/>
    <property type="project" value="InterPro"/>
</dbReference>
<feature type="domain" description="AAA+ ATPase" evidence="13">
    <location>
        <begin position="234"/>
        <end position="376"/>
    </location>
</feature>
<dbReference type="Pfam" id="PF00004">
    <property type="entry name" value="AAA"/>
    <property type="match status" value="1"/>
</dbReference>
<evidence type="ECO:0000313" key="14">
    <source>
        <dbReference type="Proteomes" id="UP000095280"/>
    </source>
</evidence>
<dbReference type="InterPro" id="IPR027417">
    <property type="entry name" value="P-loop_NTPase"/>
</dbReference>
<evidence type="ECO:0000256" key="7">
    <source>
        <dbReference type="ARBA" id="ARBA00022801"/>
    </source>
</evidence>
<dbReference type="Gene3D" id="1.20.58.760">
    <property type="entry name" value="Peptidase M41"/>
    <property type="match status" value="1"/>
</dbReference>
<sequence length="660" mass="70900">ATLAARLLLSWQDACALLAAGEVSSIVLRSDLGLAQLQLQPGALLAGEPVEPGTSALLCLNRSVASKVGQLLGLPPEAMRDFLSRSKFFSESAPSAEFKRELRKLEAKLLVPESEQVELQESQGPGDPNFLMLMLVLANLLTLAAVFSSRRRRPPAVPSRGGSASESRKSNNGGPLNDLLSKLDPFNLRAVSPSARITSQVRFKDVAGLHEAKQELEEFLSEGPEALPDSRRPTAARCAAAGPPGCGKTLLVKALANEASVPFFYMAGPEFVEVIGGLGASRVRRLFEQARESAPCIIFIDELDAIGKKRSGSAGSDTGGQGEMDQTLNQLLVEMDGMDTTVGVVCFAATNRHEVLDTALLRAGRFDRHILVDLPTLIERQELFALYLGQYKLAALPANFNKRLAALTPGRSGADIANVCNEAALIAARHAKSAVEAADFEAALERAAAQKPARPAPMTKEERERTAYSEAGKALVAWMLETPPPVVRVSIVRRRGGAGAGLQRLSTDRKLYTRQALLEAIACMLAGRAAETVAFNTVSSGGSDEQRAATDLAYRLVRELGMSDRIGHLSFDQESASVNSPVRPFSRRTEALFDSEAQAVLGQAFRLAREVLASNRGRLDRVARALLAKEELGHEQLLELLGTSPHPKPELAELLDLAKD</sequence>
<feature type="compositionally biased region" description="Polar residues" evidence="11">
    <location>
        <begin position="162"/>
        <end position="174"/>
    </location>
</feature>
<dbReference type="GO" id="GO:0005745">
    <property type="term" value="C:m-AAA complex"/>
    <property type="evidence" value="ECO:0007669"/>
    <property type="project" value="TreeGrafter"/>
</dbReference>
<keyword evidence="4" id="KW-0645">Protease</keyword>
<keyword evidence="10" id="KW-0482">Metalloprotease</keyword>
<dbReference type="SMART" id="SM00382">
    <property type="entry name" value="AAA"/>
    <property type="match status" value="1"/>
</dbReference>
<proteinExistence type="inferred from homology"/>
<dbReference type="SUPFAM" id="SSF140990">
    <property type="entry name" value="FtsH protease domain-like"/>
    <property type="match status" value="1"/>
</dbReference>
<name>A0A1I8IV75_9PLAT</name>
<reference evidence="15" key="1">
    <citation type="submission" date="2016-11" db="UniProtKB">
        <authorList>
            <consortium name="WormBaseParasite"/>
        </authorList>
    </citation>
    <scope>IDENTIFICATION</scope>
</reference>
<feature type="signal peptide" evidence="12">
    <location>
        <begin position="1"/>
        <end position="16"/>
    </location>
</feature>
<keyword evidence="12" id="KW-0732">Signal</keyword>
<dbReference type="Gene3D" id="1.10.8.60">
    <property type="match status" value="1"/>
</dbReference>
<dbReference type="GO" id="GO:0004176">
    <property type="term" value="F:ATP-dependent peptidase activity"/>
    <property type="evidence" value="ECO:0007669"/>
    <property type="project" value="InterPro"/>
</dbReference>
<comment type="cofactor">
    <cofactor evidence="1">
        <name>Zn(2+)</name>
        <dbReference type="ChEBI" id="CHEBI:29105"/>
    </cofactor>
</comment>
<keyword evidence="14" id="KW-1185">Reference proteome</keyword>
<feature type="region of interest" description="Disordered" evidence="11">
    <location>
        <begin position="152"/>
        <end position="176"/>
    </location>
</feature>
<dbReference type="InterPro" id="IPR041569">
    <property type="entry name" value="AAA_lid_3"/>
</dbReference>
<feature type="chain" id="PRO_5009321245" evidence="12">
    <location>
        <begin position="17"/>
        <end position="660"/>
    </location>
</feature>